<proteinExistence type="predicted"/>
<name>A0A7J7HSD1_CAMSI</name>
<comment type="caution">
    <text evidence="1">The sequence shown here is derived from an EMBL/GenBank/DDBJ whole genome shotgun (WGS) entry which is preliminary data.</text>
</comment>
<sequence length="76" mass="8990">MSLWWVKNCSAVKEDETMMVGRLSLTLRLGNPFSQKISTSTSHVSFFFSFFPQDMKINYIFIICWHKLRMTVDQSF</sequence>
<dbReference type="Proteomes" id="UP000593564">
    <property type="component" value="Unassembled WGS sequence"/>
</dbReference>
<dbReference type="AlphaFoldDB" id="A0A7J7HSD1"/>
<evidence type="ECO:0000313" key="2">
    <source>
        <dbReference type="Proteomes" id="UP000593564"/>
    </source>
</evidence>
<protein>
    <submittedName>
        <fullName evidence="1">Uncharacterized protein</fullName>
    </submittedName>
</protein>
<dbReference type="EMBL" id="JACBKZ010000003">
    <property type="protein sequence ID" value="KAF5955773.1"/>
    <property type="molecule type" value="Genomic_DNA"/>
</dbReference>
<reference evidence="1 2" key="2">
    <citation type="submission" date="2020-07" db="EMBL/GenBank/DDBJ databases">
        <title>Genome assembly of wild tea tree DASZ reveals pedigree and selection history of tea varieties.</title>
        <authorList>
            <person name="Zhang W."/>
        </authorList>
    </citation>
    <scope>NUCLEOTIDE SEQUENCE [LARGE SCALE GENOMIC DNA]</scope>
    <source>
        <strain evidence="2">cv. G240</strain>
        <tissue evidence="1">Leaf</tissue>
    </source>
</reference>
<evidence type="ECO:0000313" key="1">
    <source>
        <dbReference type="EMBL" id="KAF5955773.1"/>
    </source>
</evidence>
<gene>
    <name evidence="1" type="ORF">HYC85_008629</name>
</gene>
<reference evidence="2" key="1">
    <citation type="journal article" date="2020" name="Nat. Commun.">
        <title>Genome assembly of wild tea tree DASZ reveals pedigree and selection history of tea varieties.</title>
        <authorList>
            <person name="Zhang W."/>
            <person name="Zhang Y."/>
            <person name="Qiu H."/>
            <person name="Guo Y."/>
            <person name="Wan H."/>
            <person name="Zhang X."/>
            <person name="Scossa F."/>
            <person name="Alseekh S."/>
            <person name="Zhang Q."/>
            <person name="Wang P."/>
            <person name="Xu L."/>
            <person name="Schmidt M.H."/>
            <person name="Jia X."/>
            <person name="Li D."/>
            <person name="Zhu A."/>
            <person name="Guo F."/>
            <person name="Chen W."/>
            <person name="Ni D."/>
            <person name="Usadel B."/>
            <person name="Fernie A.R."/>
            <person name="Wen W."/>
        </authorList>
    </citation>
    <scope>NUCLEOTIDE SEQUENCE [LARGE SCALE GENOMIC DNA]</scope>
    <source>
        <strain evidence="2">cv. G240</strain>
    </source>
</reference>
<keyword evidence="2" id="KW-1185">Reference proteome</keyword>
<organism evidence="1 2">
    <name type="scientific">Camellia sinensis</name>
    <name type="common">Tea plant</name>
    <name type="synonym">Thea sinensis</name>
    <dbReference type="NCBI Taxonomy" id="4442"/>
    <lineage>
        <taxon>Eukaryota</taxon>
        <taxon>Viridiplantae</taxon>
        <taxon>Streptophyta</taxon>
        <taxon>Embryophyta</taxon>
        <taxon>Tracheophyta</taxon>
        <taxon>Spermatophyta</taxon>
        <taxon>Magnoliopsida</taxon>
        <taxon>eudicotyledons</taxon>
        <taxon>Gunneridae</taxon>
        <taxon>Pentapetalae</taxon>
        <taxon>asterids</taxon>
        <taxon>Ericales</taxon>
        <taxon>Theaceae</taxon>
        <taxon>Camellia</taxon>
    </lineage>
</organism>
<accession>A0A7J7HSD1</accession>